<feature type="non-terminal residue" evidence="2">
    <location>
        <position position="1"/>
    </location>
</feature>
<evidence type="ECO:0000313" key="2">
    <source>
        <dbReference type="EMBL" id="KAL0057097.1"/>
    </source>
</evidence>
<protein>
    <submittedName>
        <fullName evidence="2">Uncharacterized protein</fullName>
    </submittedName>
</protein>
<name>A0ABR2Z741_9AGAR</name>
<keyword evidence="3" id="KW-1185">Reference proteome</keyword>
<evidence type="ECO:0000256" key="1">
    <source>
        <dbReference type="SAM" id="Phobius"/>
    </source>
</evidence>
<gene>
    <name evidence="2" type="ORF">AAF712_016278</name>
</gene>
<reference evidence="2 3" key="1">
    <citation type="submission" date="2024-05" db="EMBL/GenBank/DDBJ databases">
        <title>A draft genome resource for the thread blight pathogen Marasmius tenuissimus strain MS-2.</title>
        <authorList>
            <person name="Yulfo-Soto G.E."/>
            <person name="Baruah I.K."/>
            <person name="Amoako-Attah I."/>
            <person name="Bukari Y."/>
            <person name="Meinhardt L.W."/>
            <person name="Bailey B.A."/>
            <person name="Cohen S.P."/>
        </authorList>
    </citation>
    <scope>NUCLEOTIDE SEQUENCE [LARGE SCALE GENOMIC DNA]</scope>
    <source>
        <strain evidence="2 3">MS-2</strain>
    </source>
</reference>
<sequence length="75" mass="8283">HREGNVKAHNILLVAITLMFSISSFDFLADAVVIMASMKDVFVDNIGTSFIEKQTHFAEKFTLLGSVQEGLVPLE</sequence>
<keyword evidence="1" id="KW-0472">Membrane</keyword>
<feature type="non-terminal residue" evidence="2">
    <location>
        <position position="75"/>
    </location>
</feature>
<keyword evidence="1" id="KW-0812">Transmembrane</keyword>
<comment type="caution">
    <text evidence="2">The sequence shown here is derived from an EMBL/GenBank/DDBJ whole genome shotgun (WGS) entry which is preliminary data.</text>
</comment>
<dbReference type="Proteomes" id="UP001437256">
    <property type="component" value="Unassembled WGS sequence"/>
</dbReference>
<dbReference type="EMBL" id="JBBXMP010000700">
    <property type="protein sequence ID" value="KAL0057097.1"/>
    <property type="molecule type" value="Genomic_DNA"/>
</dbReference>
<keyword evidence="1" id="KW-1133">Transmembrane helix</keyword>
<organism evidence="2 3">
    <name type="scientific">Marasmius tenuissimus</name>
    <dbReference type="NCBI Taxonomy" id="585030"/>
    <lineage>
        <taxon>Eukaryota</taxon>
        <taxon>Fungi</taxon>
        <taxon>Dikarya</taxon>
        <taxon>Basidiomycota</taxon>
        <taxon>Agaricomycotina</taxon>
        <taxon>Agaricomycetes</taxon>
        <taxon>Agaricomycetidae</taxon>
        <taxon>Agaricales</taxon>
        <taxon>Marasmiineae</taxon>
        <taxon>Marasmiaceae</taxon>
        <taxon>Marasmius</taxon>
    </lineage>
</organism>
<feature type="transmembrane region" description="Helical" evidence="1">
    <location>
        <begin position="12"/>
        <end position="36"/>
    </location>
</feature>
<accession>A0ABR2Z741</accession>
<proteinExistence type="predicted"/>
<evidence type="ECO:0000313" key="3">
    <source>
        <dbReference type="Proteomes" id="UP001437256"/>
    </source>
</evidence>